<protein>
    <submittedName>
        <fullName evidence="9">Hemicentin-1</fullName>
    </submittedName>
</protein>
<evidence type="ECO:0000259" key="7">
    <source>
        <dbReference type="PROSITE" id="PS50835"/>
    </source>
</evidence>
<comment type="caution">
    <text evidence="9">The sequence shown here is derived from an EMBL/GenBank/DDBJ whole genome shotgun (WGS) entry which is preliminary data.</text>
</comment>
<keyword evidence="1" id="KW-0732">Signal</keyword>
<organism evidence="9 10">
    <name type="scientific">Acropora cervicornis</name>
    <name type="common">Staghorn coral</name>
    <dbReference type="NCBI Taxonomy" id="6130"/>
    <lineage>
        <taxon>Eukaryota</taxon>
        <taxon>Metazoa</taxon>
        <taxon>Cnidaria</taxon>
        <taxon>Anthozoa</taxon>
        <taxon>Hexacorallia</taxon>
        <taxon>Scleractinia</taxon>
        <taxon>Astrocoeniina</taxon>
        <taxon>Acroporidae</taxon>
        <taxon>Acropora</taxon>
    </lineage>
</organism>
<evidence type="ECO:0000256" key="3">
    <source>
        <dbReference type="ARBA" id="ARBA00023157"/>
    </source>
</evidence>
<evidence type="ECO:0000256" key="5">
    <source>
        <dbReference type="PROSITE-ProRule" id="PRU00302"/>
    </source>
</evidence>
<dbReference type="InterPro" id="IPR036179">
    <property type="entry name" value="Ig-like_dom_sf"/>
</dbReference>
<keyword evidence="5" id="KW-0768">Sushi</keyword>
<dbReference type="InterPro" id="IPR057774">
    <property type="entry name" value="D8C_UMOD/GP2/OIT3-like"/>
</dbReference>
<gene>
    <name evidence="9" type="ORF">P5673_014532</name>
</gene>
<dbReference type="InterPro" id="IPR035976">
    <property type="entry name" value="Sushi/SCR/CCP_sf"/>
</dbReference>
<keyword evidence="2" id="KW-0677">Repeat</keyword>
<dbReference type="Pfam" id="PF07679">
    <property type="entry name" value="I-set"/>
    <property type="match status" value="4"/>
</dbReference>
<dbReference type="SMART" id="SM00408">
    <property type="entry name" value="IGc2"/>
    <property type="match status" value="6"/>
</dbReference>
<feature type="region of interest" description="Disordered" evidence="6">
    <location>
        <begin position="36"/>
        <end position="71"/>
    </location>
</feature>
<dbReference type="CDD" id="cd00033">
    <property type="entry name" value="CCP"/>
    <property type="match status" value="2"/>
</dbReference>
<dbReference type="InterPro" id="IPR051170">
    <property type="entry name" value="Neural/epithelial_adhesion"/>
</dbReference>
<dbReference type="SUPFAM" id="SSF57535">
    <property type="entry name" value="Complement control module/SCR domain"/>
    <property type="match status" value="2"/>
</dbReference>
<feature type="domain" description="Sushi" evidence="8">
    <location>
        <begin position="872"/>
        <end position="929"/>
    </location>
</feature>
<dbReference type="SUPFAM" id="SSF48726">
    <property type="entry name" value="Immunoglobulin"/>
    <property type="match status" value="6"/>
</dbReference>
<dbReference type="EMBL" id="JARQWQ010000029">
    <property type="protein sequence ID" value="KAK2562268.1"/>
    <property type="molecule type" value="Genomic_DNA"/>
</dbReference>
<dbReference type="PROSITE" id="PS50923">
    <property type="entry name" value="SUSHI"/>
    <property type="match status" value="2"/>
</dbReference>
<keyword evidence="4" id="KW-0393">Immunoglobulin domain</keyword>
<dbReference type="InterPro" id="IPR013098">
    <property type="entry name" value="Ig_I-set"/>
</dbReference>
<dbReference type="CDD" id="cd00096">
    <property type="entry name" value="Ig"/>
    <property type="match status" value="2"/>
</dbReference>
<accession>A0AAD9QJ71</accession>
<feature type="non-terminal residue" evidence="9">
    <location>
        <position position="1"/>
    </location>
</feature>
<dbReference type="InterPro" id="IPR000436">
    <property type="entry name" value="Sushi_SCR_CCP_dom"/>
</dbReference>
<feature type="domain" description="Ig-like" evidence="7">
    <location>
        <begin position="145"/>
        <end position="230"/>
    </location>
</feature>
<feature type="region of interest" description="Disordered" evidence="6">
    <location>
        <begin position="101"/>
        <end position="147"/>
    </location>
</feature>
<evidence type="ECO:0000313" key="10">
    <source>
        <dbReference type="Proteomes" id="UP001249851"/>
    </source>
</evidence>
<dbReference type="InterPro" id="IPR008160">
    <property type="entry name" value="Collagen"/>
</dbReference>
<dbReference type="SMART" id="SM00409">
    <property type="entry name" value="IG"/>
    <property type="match status" value="6"/>
</dbReference>
<dbReference type="PANTHER" id="PTHR12231:SF253">
    <property type="entry name" value="DPR-INTERACTING PROTEIN ETA, ISOFORM B-RELATED"/>
    <property type="match status" value="1"/>
</dbReference>
<evidence type="ECO:0000259" key="8">
    <source>
        <dbReference type="PROSITE" id="PS50923"/>
    </source>
</evidence>
<feature type="disulfide bond" evidence="5">
    <location>
        <begin position="900"/>
        <end position="927"/>
    </location>
</feature>
<reference evidence="9" key="1">
    <citation type="journal article" date="2023" name="G3 (Bethesda)">
        <title>Whole genome assembly and annotation of the endangered Caribbean coral Acropora cervicornis.</title>
        <authorList>
            <person name="Selwyn J.D."/>
            <person name="Vollmer S.V."/>
        </authorList>
    </citation>
    <scope>NUCLEOTIDE SEQUENCE</scope>
    <source>
        <strain evidence="9">K2</strain>
    </source>
</reference>
<dbReference type="InterPro" id="IPR007110">
    <property type="entry name" value="Ig-like_dom"/>
</dbReference>
<feature type="domain" description="Ig-like" evidence="7">
    <location>
        <begin position="327"/>
        <end position="416"/>
    </location>
</feature>
<feature type="domain" description="Ig-like" evidence="7">
    <location>
        <begin position="235"/>
        <end position="320"/>
    </location>
</feature>
<evidence type="ECO:0000256" key="1">
    <source>
        <dbReference type="ARBA" id="ARBA00022729"/>
    </source>
</evidence>
<dbReference type="Proteomes" id="UP001249851">
    <property type="component" value="Unassembled WGS sequence"/>
</dbReference>
<dbReference type="Pfam" id="PF13927">
    <property type="entry name" value="Ig_3"/>
    <property type="match status" value="2"/>
</dbReference>
<evidence type="ECO:0000256" key="2">
    <source>
        <dbReference type="ARBA" id="ARBA00022737"/>
    </source>
</evidence>
<dbReference type="AlphaFoldDB" id="A0AAD9QJ71"/>
<evidence type="ECO:0000313" key="9">
    <source>
        <dbReference type="EMBL" id="KAK2562268.1"/>
    </source>
</evidence>
<feature type="compositionally biased region" description="Basic residues" evidence="6">
    <location>
        <begin position="127"/>
        <end position="141"/>
    </location>
</feature>
<feature type="domain" description="Ig-like" evidence="7">
    <location>
        <begin position="599"/>
        <end position="684"/>
    </location>
</feature>
<dbReference type="InterPro" id="IPR013783">
    <property type="entry name" value="Ig-like_fold"/>
</dbReference>
<feature type="domain" description="Ig-like" evidence="7">
    <location>
        <begin position="781"/>
        <end position="870"/>
    </location>
</feature>
<proteinExistence type="predicted"/>
<feature type="domain" description="Sushi" evidence="8">
    <location>
        <begin position="418"/>
        <end position="474"/>
    </location>
</feature>
<sequence>DDKLLNKVHYLEKELSSIREEMSLFRSTNGVINIQSPSSMSTVSTRNESHKGKRLRRAVVGGNNESSKNRSQEECLEKLLNNLQVTDLAVNGTVKLVCMRGLQGPPGHRGQPGETGPRGQPGATGPRGRRGKPGPRGRRGRPAPPRFMTELPSLISLREGGNLTLEVAVSGSPFPKITWSMHGREIVDKSRLTITNDKFEIRGVRLEDKGLITCTAQNLFGFQETEAELVVLGAPRFPGSPPSQMTGYLGKQTKLQCNLLGHPTPKLQWVRSPPAPLPSGRHDLEEDRLIINSTEFGDSGVYICTAKNQYGSILQGTYLEVKPVEPPVFTFTPPTSITVQNNGGTIRLNCSAKGSPLPKITWYKDSVIINSTTTITGDEVTSKIEISHFGLLDQGTYTCVARNEYNDKINKTARVVLPNCGDPGKPENAVMSRNHWTREFVRYLCNPGFTMFGPAVRMCLPSGQWSGNMPNCTDKPECVRHATIDDPTRYYSLRNIGSSRYGGGNVYMCDRYLPEGWYRFLLGKEMATSYSGSSGYCQTNYQGRLLGRHPSVSDGLVTREVCFQNSYSCSYRVNITVRNCGNFYVYKLKPTPTCNLPPPTFMTKLPSLVSLREGGNLSLEIAVSGSPFPKITWSVHGREIIERSRLTITNDRFEIRGVHFEDQGLITCTAQNLFGVQETEAELVVLGAPRFPRSPPSQMTGYLGKQTKLLCNPQRNPTPEIQWARSPPAPLSSGRHDLEEDGLIINSTEFGDSGVYICTVKNKYGMITQETYLKVKPVEPPVFTFTPPTSITVQNNGGTIRLNCSAKGSPLPKITWYKDSVIINSTTTITGDEVTSKIEISHFGPLDQAAYTCVARNEYNDKINKTARVVLSDCGDPGKPEDAVVMNRNHWVGEFVRYLCNPGFTMFGPAVRRCLPGGQWSGNMPTCTDKPECFRHATIDDPTRYYSLRNIRNMPYMCDRYLLEGWYRFLLGKEMTTAHAGSSGYCGTDYKGRLLGGHPSVSDGLVTREVCFQNSYSCSYRVNITVRNCGNFYVYKLKPTPACNLRYCTQYQ</sequence>
<evidence type="ECO:0000256" key="6">
    <source>
        <dbReference type="SAM" id="MobiDB-lite"/>
    </source>
</evidence>
<comment type="caution">
    <text evidence="5">Lacks conserved residue(s) required for the propagation of feature annotation.</text>
</comment>
<dbReference type="Gene3D" id="2.10.70.10">
    <property type="entry name" value="Complement Module, domain 1"/>
    <property type="match status" value="2"/>
</dbReference>
<name>A0AAD9QJ71_ACRCE</name>
<feature type="compositionally biased region" description="Polar residues" evidence="6">
    <location>
        <begin position="36"/>
        <end position="46"/>
    </location>
</feature>
<feature type="domain" description="Ig-like" evidence="7">
    <location>
        <begin position="689"/>
        <end position="774"/>
    </location>
</feature>
<keyword evidence="3 5" id="KW-1015">Disulfide bond</keyword>
<dbReference type="InterPro" id="IPR003599">
    <property type="entry name" value="Ig_sub"/>
</dbReference>
<reference evidence="9" key="2">
    <citation type="journal article" date="2023" name="Science">
        <title>Genomic signatures of disease resistance in endangered staghorn corals.</title>
        <authorList>
            <person name="Vollmer S.V."/>
            <person name="Selwyn J.D."/>
            <person name="Despard B.A."/>
            <person name="Roesel C.L."/>
        </authorList>
    </citation>
    <scope>NUCLEOTIDE SEQUENCE</scope>
    <source>
        <strain evidence="9">K2</strain>
    </source>
</reference>
<dbReference type="Pfam" id="PF01391">
    <property type="entry name" value="Collagen"/>
    <property type="match status" value="1"/>
</dbReference>
<feature type="compositionally biased region" description="Low complexity" evidence="6">
    <location>
        <begin position="117"/>
        <end position="126"/>
    </location>
</feature>
<evidence type="ECO:0000256" key="4">
    <source>
        <dbReference type="ARBA" id="ARBA00023319"/>
    </source>
</evidence>
<dbReference type="Pfam" id="PF23283">
    <property type="entry name" value="D8C_UMOD"/>
    <property type="match status" value="2"/>
</dbReference>
<dbReference type="Gene3D" id="2.60.40.10">
    <property type="entry name" value="Immunoglobulins"/>
    <property type="match status" value="6"/>
</dbReference>
<dbReference type="InterPro" id="IPR003598">
    <property type="entry name" value="Ig_sub2"/>
</dbReference>
<dbReference type="PROSITE" id="PS50835">
    <property type="entry name" value="IG_LIKE"/>
    <property type="match status" value="6"/>
</dbReference>
<keyword evidence="10" id="KW-1185">Reference proteome</keyword>
<dbReference type="SMART" id="SM00032">
    <property type="entry name" value="CCP"/>
    <property type="match status" value="2"/>
</dbReference>
<feature type="disulfide bond" evidence="5">
    <location>
        <begin position="445"/>
        <end position="472"/>
    </location>
</feature>
<dbReference type="PANTHER" id="PTHR12231">
    <property type="entry name" value="CTX-RELATED TYPE I TRANSMEMBRANE PROTEIN"/>
    <property type="match status" value="1"/>
</dbReference>
<dbReference type="Pfam" id="PF00084">
    <property type="entry name" value="Sushi"/>
    <property type="match status" value="2"/>
</dbReference>